<gene>
    <name evidence="1" type="ORF">TPAB3V08_LOCUS16080</name>
</gene>
<keyword evidence="2" id="KW-1185">Reference proteome</keyword>
<name>A0ABN7PSJ9_TIMPD</name>
<reference evidence="1" key="1">
    <citation type="submission" date="2021-03" db="EMBL/GenBank/DDBJ databases">
        <authorList>
            <person name="Tran Van P."/>
        </authorList>
    </citation>
    <scope>NUCLEOTIDE SEQUENCE</scope>
</reference>
<evidence type="ECO:0000313" key="2">
    <source>
        <dbReference type="Proteomes" id="UP001153148"/>
    </source>
</evidence>
<proteinExistence type="predicted"/>
<accession>A0ABN7PSJ9</accession>
<dbReference type="EMBL" id="CAJPIN010118262">
    <property type="protein sequence ID" value="CAG2069137.1"/>
    <property type="molecule type" value="Genomic_DNA"/>
</dbReference>
<feature type="non-terminal residue" evidence="1">
    <location>
        <position position="1"/>
    </location>
</feature>
<organism evidence="1 2">
    <name type="scientific">Timema podura</name>
    <name type="common">Walking stick</name>
    <dbReference type="NCBI Taxonomy" id="61482"/>
    <lineage>
        <taxon>Eukaryota</taxon>
        <taxon>Metazoa</taxon>
        <taxon>Ecdysozoa</taxon>
        <taxon>Arthropoda</taxon>
        <taxon>Hexapoda</taxon>
        <taxon>Insecta</taxon>
        <taxon>Pterygota</taxon>
        <taxon>Neoptera</taxon>
        <taxon>Polyneoptera</taxon>
        <taxon>Phasmatodea</taxon>
        <taxon>Timematodea</taxon>
        <taxon>Timematoidea</taxon>
        <taxon>Timematidae</taxon>
        <taxon>Timema</taxon>
    </lineage>
</organism>
<comment type="caution">
    <text evidence="1">The sequence shown here is derived from an EMBL/GenBank/DDBJ whole genome shotgun (WGS) entry which is preliminary data.</text>
</comment>
<protein>
    <submittedName>
        <fullName evidence="1">Uncharacterized protein</fullName>
    </submittedName>
</protein>
<dbReference type="Proteomes" id="UP001153148">
    <property type="component" value="Unassembled WGS sequence"/>
</dbReference>
<feature type="non-terminal residue" evidence="1">
    <location>
        <position position="133"/>
    </location>
</feature>
<evidence type="ECO:0000313" key="1">
    <source>
        <dbReference type="EMBL" id="CAG2069137.1"/>
    </source>
</evidence>
<sequence>LLFPHDFKERSAESLRSGITSCPDDNPKKELDVFGSQLVEKFNQLMEADHNWRVAAHILGCSDREAISCDDANADLELDDFPTKDCQEDGVPTGTSIDVTRSSAAVLAGDADSSDDLPEVDIADKMKRECTLQ</sequence>